<evidence type="ECO:0000256" key="3">
    <source>
        <dbReference type="SAM" id="Phobius"/>
    </source>
</evidence>
<evidence type="ECO:0000256" key="2">
    <source>
        <dbReference type="SAM" id="MobiDB-lite"/>
    </source>
</evidence>
<evidence type="ECO:0000313" key="5">
    <source>
        <dbReference type="EMBL" id="KAG5613031.1"/>
    </source>
</evidence>
<proteinExistence type="predicted"/>
<dbReference type="Proteomes" id="UP000824120">
    <property type="component" value="Chromosome 4"/>
</dbReference>
<evidence type="ECO:0000259" key="4">
    <source>
        <dbReference type="Pfam" id="PF03629"/>
    </source>
</evidence>
<dbReference type="SUPFAM" id="SSF52266">
    <property type="entry name" value="SGNH hydrolase"/>
    <property type="match status" value="2"/>
</dbReference>
<feature type="region of interest" description="Disordered" evidence="2">
    <location>
        <begin position="509"/>
        <end position="528"/>
    </location>
</feature>
<gene>
    <name evidence="5" type="ORF">H5410_024312</name>
</gene>
<accession>A0A9J5ZLM8</accession>
<dbReference type="InterPro" id="IPR005181">
    <property type="entry name" value="SASA"/>
</dbReference>
<dbReference type="PANTHER" id="PTHR31988:SF8">
    <property type="entry name" value="CARBOHYDRATE ESTERASE"/>
    <property type="match status" value="1"/>
</dbReference>
<keyword evidence="3" id="KW-1133">Transmembrane helix</keyword>
<dbReference type="PANTHER" id="PTHR31988">
    <property type="entry name" value="ESTERASE, PUTATIVE (DUF303)-RELATED"/>
    <property type="match status" value="1"/>
</dbReference>
<dbReference type="Gene3D" id="3.40.50.1110">
    <property type="entry name" value="SGNH hydrolase"/>
    <property type="match status" value="2"/>
</dbReference>
<evidence type="ECO:0000256" key="1">
    <source>
        <dbReference type="ARBA" id="ARBA00022801"/>
    </source>
</evidence>
<dbReference type="GO" id="GO:0016787">
    <property type="term" value="F:hydrolase activity"/>
    <property type="evidence" value="ECO:0007669"/>
    <property type="project" value="UniProtKB-KW"/>
</dbReference>
<evidence type="ECO:0000313" key="6">
    <source>
        <dbReference type="Proteomes" id="UP000824120"/>
    </source>
</evidence>
<feature type="domain" description="Sialate O-acetylesterase" evidence="4">
    <location>
        <begin position="44"/>
        <end position="277"/>
    </location>
</feature>
<keyword evidence="3" id="KW-0812">Transmembrane</keyword>
<keyword evidence="6" id="KW-1185">Reference proteome</keyword>
<dbReference type="EMBL" id="JACXVP010000004">
    <property type="protein sequence ID" value="KAG5613031.1"/>
    <property type="molecule type" value="Genomic_DNA"/>
</dbReference>
<name>A0A9J5ZLM8_SOLCO</name>
<feature type="transmembrane region" description="Helical" evidence="3">
    <location>
        <begin position="9"/>
        <end position="26"/>
    </location>
</feature>
<keyword evidence="3" id="KW-0472">Membrane</keyword>
<dbReference type="OrthoDB" id="42638at2759"/>
<dbReference type="InterPro" id="IPR052940">
    <property type="entry name" value="Carb_Esterase_6"/>
</dbReference>
<comment type="caution">
    <text evidence="5">The sequence shown here is derived from an EMBL/GenBank/DDBJ whole genome shotgun (WGS) entry which is preliminary data.</text>
</comment>
<dbReference type="AlphaFoldDB" id="A0A9J5ZLM8"/>
<sequence>MLKHKSDEIILILTFLLLVSNLFWLMSPKSVTKCNTTNSNKKNVQIFLLAGQSNMSGRGGISRKVVGGNVTEIWDGFVPEECKPNHKIVRFNAAQKWEEAHEPLNYGIDCLSSCGLGPGMAFANEILKKDTNFGVIGLVPCARGGTGLYRWNRGSYAYDDLIKRTKLALKDGGIIRGLLWYHGEGDIRTNNGSSSYKIKFEKFVNDLRSDLNSPNLPILLAILPYPKKPFEGPYIEVVRAAQLGINISNVIKFDAEGLEIGSDGIHLTTPAQIQLGQSNMAGRGGVIKKIVGGNITKIWNGFVPEECKPNHKIIRLNVAQKWEEAHEPLNYGIDCLTSCGLGPGMAFANEILKKDSNFGVIGLVPCARGGTSLDKWRIGTHPYDELVKRAKIAEKSGGIIRGLLWYHGESDVKGGNGYKDYKINLEKFIHDLRSDLNSSNLPIFQIILPYPKKPFKGPYIEEVRAAQLAINISNVIKIDAKGLEIGPDGIHLTTSAQGKEEIYKVDTTNYKKSSGHEEEEPQKEDVKITHVPLTYEKRETGDSLAAKLAEKIESAKETVTGAGAD</sequence>
<dbReference type="Pfam" id="PF03629">
    <property type="entry name" value="SASA"/>
    <property type="match status" value="1"/>
</dbReference>
<reference evidence="5 6" key="1">
    <citation type="submission" date="2020-09" db="EMBL/GenBank/DDBJ databases">
        <title>De no assembly of potato wild relative species, Solanum commersonii.</title>
        <authorList>
            <person name="Cho K."/>
        </authorList>
    </citation>
    <scope>NUCLEOTIDE SEQUENCE [LARGE SCALE GENOMIC DNA]</scope>
    <source>
        <strain evidence="5">LZ3.2</strain>
        <tissue evidence="5">Leaf</tissue>
    </source>
</reference>
<keyword evidence="1" id="KW-0378">Hydrolase</keyword>
<organism evidence="5 6">
    <name type="scientific">Solanum commersonii</name>
    <name type="common">Commerson's wild potato</name>
    <name type="synonym">Commerson's nightshade</name>
    <dbReference type="NCBI Taxonomy" id="4109"/>
    <lineage>
        <taxon>Eukaryota</taxon>
        <taxon>Viridiplantae</taxon>
        <taxon>Streptophyta</taxon>
        <taxon>Embryophyta</taxon>
        <taxon>Tracheophyta</taxon>
        <taxon>Spermatophyta</taxon>
        <taxon>Magnoliopsida</taxon>
        <taxon>eudicotyledons</taxon>
        <taxon>Gunneridae</taxon>
        <taxon>Pentapetalae</taxon>
        <taxon>asterids</taxon>
        <taxon>lamiids</taxon>
        <taxon>Solanales</taxon>
        <taxon>Solanaceae</taxon>
        <taxon>Solanoideae</taxon>
        <taxon>Solaneae</taxon>
        <taxon>Solanum</taxon>
    </lineage>
</organism>
<dbReference type="InterPro" id="IPR036514">
    <property type="entry name" value="SGNH_hydro_sf"/>
</dbReference>
<protein>
    <recommendedName>
        <fullName evidence="4">Sialate O-acetylesterase domain-containing protein</fullName>
    </recommendedName>
</protein>